<evidence type="ECO:0000313" key="3">
    <source>
        <dbReference type="EMBL" id="CAL1139509.1"/>
    </source>
</evidence>
<dbReference type="Proteomes" id="UP001152797">
    <property type="component" value="Unassembled WGS sequence"/>
</dbReference>
<dbReference type="EMBL" id="CAMXCT010001049">
    <property type="protein sequence ID" value="CAI3986134.1"/>
    <property type="molecule type" value="Genomic_DNA"/>
</dbReference>
<proteinExistence type="predicted"/>
<evidence type="ECO:0000256" key="1">
    <source>
        <dbReference type="SAM" id="MobiDB-lite"/>
    </source>
</evidence>
<organism evidence="2">
    <name type="scientific">Cladocopium goreaui</name>
    <dbReference type="NCBI Taxonomy" id="2562237"/>
    <lineage>
        <taxon>Eukaryota</taxon>
        <taxon>Sar</taxon>
        <taxon>Alveolata</taxon>
        <taxon>Dinophyceae</taxon>
        <taxon>Suessiales</taxon>
        <taxon>Symbiodiniaceae</taxon>
        <taxon>Cladocopium</taxon>
    </lineage>
</organism>
<evidence type="ECO:0000313" key="5">
    <source>
        <dbReference type="Proteomes" id="UP001152797"/>
    </source>
</evidence>
<keyword evidence="5" id="KW-1185">Reference proteome</keyword>
<feature type="region of interest" description="Disordered" evidence="1">
    <location>
        <begin position="162"/>
        <end position="207"/>
    </location>
</feature>
<feature type="region of interest" description="Disordered" evidence="1">
    <location>
        <begin position="511"/>
        <end position="534"/>
    </location>
</feature>
<dbReference type="EMBL" id="CAMXCT020001049">
    <property type="protein sequence ID" value="CAL1139509.1"/>
    <property type="molecule type" value="Genomic_DNA"/>
</dbReference>
<reference evidence="2" key="1">
    <citation type="submission" date="2022-10" db="EMBL/GenBank/DDBJ databases">
        <authorList>
            <person name="Chen Y."/>
            <person name="Dougan E. K."/>
            <person name="Chan C."/>
            <person name="Rhodes N."/>
            <person name="Thang M."/>
        </authorList>
    </citation>
    <scope>NUCLEOTIDE SEQUENCE</scope>
</reference>
<evidence type="ECO:0000313" key="2">
    <source>
        <dbReference type="EMBL" id="CAI3986134.1"/>
    </source>
</evidence>
<feature type="compositionally biased region" description="Basic and acidic residues" evidence="1">
    <location>
        <begin position="195"/>
        <end position="206"/>
    </location>
</feature>
<protein>
    <submittedName>
        <fullName evidence="4">C3H1-type domain-containing protein</fullName>
    </submittedName>
</protein>
<name>A0A9P1FQT4_9DINO</name>
<reference evidence="3" key="2">
    <citation type="submission" date="2024-04" db="EMBL/GenBank/DDBJ databases">
        <authorList>
            <person name="Chen Y."/>
            <person name="Shah S."/>
            <person name="Dougan E. K."/>
            <person name="Thang M."/>
            <person name="Chan C."/>
        </authorList>
    </citation>
    <scope>NUCLEOTIDE SEQUENCE [LARGE SCALE GENOMIC DNA]</scope>
</reference>
<feature type="non-terminal residue" evidence="2">
    <location>
        <position position="1"/>
    </location>
</feature>
<dbReference type="InterPro" id="IPR052055">
    <property type="entry name" value="Hepadnavirus_pol/RT"/>
</dbReference>
<dbReference type="PANTHER" id="PTHR33050">
    <property type="entry name" value="REVERSE TRANSCRIPTASE DOMAIN-CONTAINING PROTEIN"/>
    <property type="match status" value="1"/>
</dbReference>
<dbReference type="OrthoDB" id="442801at2759"/>
<comment type="caution">
    <text evidence="2">The sequence shown here is derived from an EMBL/GenBank/DDBJ whole genome shotgun (WGS) entry which is preliminary data.</text>
</comment>
<dbReference type="PANTHER" id="PTHR33050:SF7">
    <property type="entry name" value="RIBONUCLEASE H"/>
    <property type="match status" value="1"/>
</dbReference>
<dbReference type="EMBL" id="CAMXCT030001049">
    <property type="protein sequence ID" value="CAL4773446.1"/>
    <property type="molecule type" value="Genomic_DNA"/>
</dbReference>
<sequence>VVSKDEVDPDVMIPIFDSKGSLSVKRGSTTIPLPTGPEQLRRRLTVMLNAILMLALKHTNREEIQDVSRDLFERYKDYILGDYVWGLSSTDLHGNQIQTPPWSLVLSYEQAVRKRAYYLMVSEHLQLGTALEQAWKCPVTKERHFITPLALYSKRSFPNQNWGEWNPKGKGKGGKSSPGKGKAKGKGPGTTPEGPGRDTGAREQHKSSKKILRVLYVFSGKPRKNSVSSWLQKLSKRYNVAIEVEMVDIQVRPLLDLTRAETQQRLLNKIASGRFFAVLFSPPCSTFSRVVGANRRGPRPVRSFVQPRGFTRLTWAERKRAMWGNTMSDFTFKAFEMQVNQGGMALFENPEDLGAIKSGEHRGKRPASMWQWSEFQRLLERQDVETVALYQQDFGTEYLKPTRLLLANFKYHHDSFCKGGPFFDEQGFYAGPLESRDATRQLVGNIGSSFATTGTEQWPSDMCKWIADTILGQFTEKQIKDSVVADDGAGGTNSDTLPYPILKPDGHKLYGGTGNPRQCQQPGKERQFHDGAGLSSMGRWDANKRIWSETPFWKELRKETLEMVLKHVGDERTLNRACFEMAVRGEEGCAIVSDEDLKAKIRALWIRLLEKHGSKQEGLETKAEGQPFYLRLMKELLAFAGDVDREFLLEGEVGFPVGVLTPLPRTPHVYEEQTSWRLEEEPLMREEVWRSNYQSVDLHTDFVYSHFEEECEEGLMEKLTLEQAKEKYGDKIAISSLAVLVEENHQGKRRIIHDATHGTLVNNRIRCRDKVRSPSAREKQYLLALFKGQNSSVCSLVGDISKAHRRFLHAPCERGLLACKVKESDNFIYVNKVGTFGVACASYWWSRISGAGVRLIHELLGRDMAIDILIFADDIEAIAANAGGRRGITLCFLYMSILGFPFKWAKQRGGLRVEWIGLYTDYPTFRIGLSPSRATWMRNWVLEMANSGVTTSKNFEQGLGRLGFASLALIWERPFLGPLYSWSAAVRNKPGRLRIPAMIRAILLFLGSRFEEGGQLQEPPPLAGSYKAEQSLLFYTDAKATEHGAWIGGYKQDAEGNVLEWFSEEIPHSWAEWMTLKKDPKRVIATLELLASLVAVKLWMPQSKEHIKATCYLKGMTDNLGNTFAVSKWMSTKFPLTIFVMELSETLRRGNCLLSLDWVRRDDNQLADDLTNMVFDKFEMKSRVRWKPEAQEWHILNQFLEHSKGFHNEMKKRKAEVLPPVAQVKKTRKKLSPWRQGFDVPTAVHYLLHFKAQTGPLQLALQRRESPNLRTRHPGLVRALGLNLRAYFDAQAQPQWLYERVHKHLTSSKEGGAYLRANLASLKVFLTELNVPEAELGYKTLGQEKTEMEPWDDHTVTSRALLCLLFYQVRHRRTTVDAKLKSITLLQTLVSSLPGLDKGAVGLSSQDGNDTLRRVDVAFSSQGVTSDWHRVLSRNFSAQGVWEKLQQHEWCKCKVTSGSFAASMKDILFFLCYLVAHSKEELSHLNPYLFVCKHVLPDLLFWLASLMDSGATRLSAEPLEGLPSLKTLHGTNKRKADLANRFVLLDKIKKHKAGRKRIASTHTDLAPVHSNLVEREAQTTVCLYLQKVCAMRLILADLHDSFTEEAKASKLGTLEGYLEVRALSHALLQATGCSLMDFRVPETLLARPLQDGEARIFINGAWYIVGPGDLVRPELPPGLDISSIPALVSCSDQGPSNTSSLNFLMFGQERLMVQVQYDCFHRGWNDVKLSAKRALGYLWKTMLQLVPLFNMNYAPFQSSAFFYKKQAVLENFLGTRTYKDPSFQAAIPMICKERRISEPECAEEEQELFRSLAILGILRKKVP</sequence>
<gene>
    <name evidence="2" type="ORF">C1SCF055_LOCUS13510</name>
</gene>
<accession>A0A9P1FQT4</accession>
<evidence type="ECO:0000313" key="4">
    <source>
        <dbReference type="EMBL" id="CAL4773446.1"/>
    </source>
</evidence>